<evidence type="ECO:0000256" key="5">
    <source>
        <dbReference type="ARBA" id="ARBA00023136"/>
    </source>
</evidence>
<feature type="transmembrane region" description="Helical" evidence="6">
    <location>
        <begin position="120"/>
        <end position="138"/>
    </location>
</feature>
<dbReference type="InterPro" id="IPR000620">
    <property type="entry name" value="EamA_dom"/>
</dbReference>
<feature type="transmembrane region" description="Helical" evidence="6">
    <location>
        <begin position="144"/>
        <end position="163"/>
    </location>
</feature>
<proteinExistence type="inferred from homology"/>
<evidence type="ECO:0000256" key="4">
    <source>
        <dbReference type="ARBA" id="ARBA00022989"/>
    </source>
</evidence>
<dbReference type="InterPro" id="IPR050638">
    <property type="entry name" value="AA-Vitamin_Transporters"/>
</dbReference>
<dbReference type="InterPro" id="IPR037185">
    <property type="entry name" value="EmrE-like"/>
</dbReference>
<dbReference type="PANTHER" id="PTHR32322">
    <property type="entry name" value="INNER MEMBRANE TRANSPORTER"/>
    <property type="match status" value="1"/>
</dbReference>
<feature type="transmembrane region" description="Helical" evidence="6">
    <location>
        <begin position="88"/>
        <end position="113"/>
    </location>
</feature>
<reference evidence="8 9" key="1">
    <citation type="submission" date="2019-08" db="EMBL/GenBank/DDBJ databases">
        <title>Bacillus genomes from the desert of Cuatro Cienegas, Coahuila.</title>
        <authorList>
            <person name="Olmedo-Alvarez G."/>
        </authorList>
    </citation>
    <scope>NUCLEOTIDE SEQUENCE [LARGE SCALE GENOMIC DNA]</scope>
    <source>
        <strain evidence="8 9">CH446_14T</strain>
    </source>
</reference>
<feature type="domain" description="EamA" evidence="7">
    <location>
        <begin position="6"/>
        <end position="136"/>
    </location>
</feature>
<dbReference type="RefSeq" id="WP_148973758.1">
    <property type="nucleotide sequence ID" value="NZ_JBNIKT010000002.1"/>
</dbReference>
<sequence>MGKLYSALIALSLIWGTSFLFIKILLHDLGPEAVVFGRCLFGAAALWGISFFKREKIQWKRLPFRMLFLVGLINNALPWYFISKSETAISSSMASVINATTPIWTIIIGWLFFGSKLRKSQWAGILIGFFGIFILSGFRTGDLAEGNTAGIVFMSMAAFCYGLGTHLSKKHLEGVSVLQISLFTLTSAALASGLYTGIASPSSIPLLFAPERLGSLIILGALGSGAAYLLYYFLVQKGSPEFASLVTYIVPVSAIAWGYFLLSEHIKPGMAVGLAVIFLGIYISSYKVKREKKQDLAA</sequence>
<dbReference type="Gene3D" id="1.10.3730.20">
    <property type="match status" value="1"/>
</dbReference>
<organism evidence="8 9">
    <name type="scientific">Bacillus infantis</name>
    <dbReference type="NCBI Taxonomy" id="324767"/>
    <lineage>
        <taxon>Bacteria</taxon>
        <taxon>Bacillati</taxon>
        <taxon>Bacillota</taxon>
        <taxon>Bacilli</taxon>
        <taxon>Bacillales</taxon>
        <taxon>Bacillaceae</taxon>
        <taxon>Bacillus</taxon>
    </lineage>
</organism>
<feature type="transmembrane region" description="Helical" evidence="6">
    <location>
        <begin position="175"/>
        <end position="195"/>
    </location>
</feature>
<dbReference type="EMBL" id="VTER01000003">
    <property type="protein sequence ID" value="TYS49920.1"/>
    <property type="molecule type" value="Genomic_DNA"/>
</dbReference>
<evidence type="ECO:0000313" key="8">
    <source>
        <dbReference type="EMBL" id="TYS49920.1"/>
    </source>
</evidence>
<evidence type="ECO:0000256" key="1">
    <source>
        <dbReference type="ARBA" id="ARBA00004127"/>
    </source>
</evidence>
<comment type="subcellular location">
    <subcellularLocation>
        <location evidence="1">Endomembrane system</location>
        <topology evidence="1">Multi-pass membrane protein</topology>
    </subcellularLocation>
</comment>
<comment type="similarity">
    <text evidence="2">Belongs to the EamA transporter family.</text>
</comment>
<keyword evidence="5 6" id="KW-0472">Membrane</keyword>
<feature type="domain" description="EamA" evidence="7">
    <location>
        <begin position="149"/>
        <end position="285"/>
    </location>
</feature>
<feature type="transmembrane region" description="Helical" evidence="6">
    <location>
        <begin position="7"/>
        <end position="27"/>
    </location>
</feature>
<evidence type="ECO:0000256" key="3">
    <source>
        <dbReference type="ARBA" id="ARBA00022692"/>
    </source>
</evidence>
<gene>
    <name evidence="8" type="ORF">FZD51_04985</name>
</gene>
<protein>
    <submittedName>
        <fullName evidence="8">DMT family transporter</fullName>
    </submittedName>
</protein>
<dbReference type="GO" id="GO:0016020">
    <property type="term" value="C:membrane"/>
    <property type="evidence" value="ECO:0007669"/>
    <property type="project" value="UniProtKB-SubCell"/>
</dbReference>
<keyword evidence="3 6" id="KW-0812">Transmembrane</keyword>
<evidence type="ECO:0000313" key="9">
    <source>
        <dbReference type="Proteomes" id="UP000322139"/>
    </source>
</evidence>
<dbReference type="SUPFAM" id="SSF103481">
    <property type="entry name" value="Multidrug resistance efflux transporter EmrE"/>
    <property type="match status" value="2"/>
</dbReference>
<feature type="transmembrane region" description="Helical" evidence="6">
    <location>
        <begin position="215"/>
        <end position="235"/>
    </location>
</feature>
<dbReference type="AlphaFoldDB" id="A0A5D4RGF2"/>
<feature type="transmembrane region" description="Helical" evidence="6">
    <location>
        <begin position="268"/>
        <end position="286"/>
    </location>
</feature>
<keyword evidence="4 6" id="KW-1133">Transmembrane helix</keyword>
<name>A0A5D4RGF2_9BACI</name>
<dbReference type="Pfam" id="PF00892">
    <property type="entry name" value="EamA"/>
    <property type="match status" value="2"/>
</dbReference>
<feature type="transmembrane region" description="Helical" evidence="6">
    <location>
        <begin position="64"/>
        <end position="82"/>
    </location>
</feature>
<evidence type="ECO:0000256" key="2">
    <source>
        <dbReference type="ARBA" id="ARBA00007362"/>
    </source>
</evidence>
<feature type="transmembrane region" description="Helical" evidence="6">
    <location>
        <begin position="33"/>
        <end position="52"/>
    </location>
</feature>
<evidence type="ECO:0000259" key="7">
    <source>
        <dbReference type="Pfam" id="PF00892"/>
    </source>
</evidence>
<feature type="transmembrane region" description="Helical" evidence="6">
    <location>
        <begin position="242"/>
        <end position="262"/>
    </location>
</feature>
<dbReference type="PANTHER" id="PTHR32322:SF2">
    <property type="entry name" value="EAMA DOMAIN-CONTAINING PROTEIN"/>
    <property type="match status" value="1"/>
</dbReference>
<accession>A0A5D4RGF2</accession>
<dbReference type="Proteomes" id="UP000322139">
    <property type="component" value="Unassembled WGS sequence"/>
</dbReference>
<evidence type="ECO:0000256" key="6">
    <source>
        <dbReference type="SAM" id="Phobius"/>
    </source>
</evidence>
<comment type="caution">
    <text evidence="8">The sequence shown here is derived from an EMBL/GenBank/DDBJ whole genome shotgun (WGS) entry which is preliminary data.</text>
</comment>